<accession>A0A811PS56</accession>
<name>A0A811PS56_9POAL</name>
<evidence type="ECO:0000313" key="3">
    <source>
        <dbReference type="EMBL" id="CAD6245332.1"/>
    </source>
</evidence>
<gene>
    <name evidence="3" type="ORF">NCGR_LOCUS29685</name>
</gene>
<dbReference type="AlphaFoldDB" id="A0A811PS56"/>
<evidence type="ECO:0000256" key="2">
    <source>
        <dbReference type="SAM" id="SignalP"/>
    </source>
</evidence>
<feature type="chain" id="PRO_5032580584" description="Secreted protein" evidence="2">
    <location>
        <begin position="20"/>
        <end position="71"/>
    </location>
</feature>
<proteinExistence type="predicted"/>
<feature type="signal peptide" evidence="2">
    <location>
        <begin position="1"/>
        <end position="19"/>
    </location>
</feature>
<feature type="compositionally biased region" description="Basic and acidic residues" evidence="1">
    <location>
        <begin position="31"/>
        <end position="44"/>
    </location>
</feature>
<protein>
    <recommendedName>
        <fullName evidence="5">Secreted protein</fullName>
    </recommendedName>
</protein>
<keyword evidence="2" id="KW-0732">Signal</keyword>
<dbReference type="Proteomes" id="UP000604825">
    <property type="component" value="Unassembled WGS sequence"/>
</dbReference>
<evidence type="ECO:0008006" key="5">
    <source>
        <dbReference type="Google" id="ProtNLM"/>
    </source>
</evidence>
<keyword evidence="4" id="KW-1185">Reference proteome</keyword>
<feature type="region of interest" description="Disordered" evidence="1">
    <location>
        <begin position="27"/>
        <end position="71"/>
    </location>
</feature>
<dbReference type="EMBL" id="CAJGYO010000007">
    <property type="protein sequence ID" value="CAD6245332.1"/>
    <property type="molecule type" value="Genomic_DNA"/>
</dbReference>
<comment type="caution">
    <text evidence="3">The sequence shown here is derived from an EMBL/GenBank/DDBJ whole genome shotgun (WGS) entry which is preliminary data.</text>
</comment>
<feature type="compositionally biased region" description="Basic and acidic residues" evidence="1">
    <location>
        <begin position="57"/>
        <end position="71"/>
    </location>
</feature>
<organism evidence="3 4">
    <name type="scientific">Miscanthus lutarioriparius</name>
    <dbReference type="NCBI Taxonomy" id="422564"/>
    <lineage>
        <taxon>Eukaryota</taxon>
        <taxon>Viridiplantae</taxon>
        <taxon>Streptophyta</taxon>
        <taxon>Embryophyta</taxon>
        <taxon>Tracheophyta</taxon>
        <taxon>Spermatophyta</taxon>
        <taxon>Magnoliopsida</taxon>
        <taxon>Liliopsida</taxon>
        <taxon>Poales</taxon>
        <taxon>Poaceae</taxon>
        <taxon>PACMAD clade</taxon>
        <taxon>Panicoideae</taxon>
        <taxon>Andropogonodae</taxon>
        <taxon>Andropogoneae</taxon>
        <taxon>Saccharinae</taxon>
        <taxon>Miscanthus</taxon>
    </lineage>
</organism>
<evidence type="ECO:0000313" key="4">
    <source>
        <dbReference type="Proteomes" id="UP000604825"/>
    </source>
</evidence>
<evidence type="ECO:0000256" key="1">
    <source>
        <dbReference type="SAM" id="MobiDB-lite"/>
    </source>
</evidence>
<sequence length="71" mass="7514">MGSMQMLQGWCCCAPSALAILPYVGGAGKGGEGRGGERSREPVRRTGGNPSGSQASFREKNDEKNLCRQLL</sequence>
<reference evidence="3" key="1">
    <citation type="submission" date="2020-10" db="EMBL/GenBank/DDBJ databases">
        <authorList>
            <person name="Han B."/>
            <person name="Lu T."/>
            <person name="Zhao Q."/>
            <person name="Huang X."/>
            <person name="Zhao Y."/>
        </authorList>
    </citation>
    <scope>NUCLEOTIDE SEQUENCE</scope>
</reference>